<dbReference type="PANTHER" id="PTHR34756">
    <property type="entry name" value="CELL DIVISION CYCLE-ASSOCIATED PROTEIN 3"/>
    <property type="match status" value="1"/>
</dbReference>
<sequence length="236" mass="24829">MCMFGGPARQGGWNYMILEVPSNPGHSVILCPPPFPPIPPQVMSSPSSSPMPGAAHTGCQGADPRSPTPGISRTPMKDTPSDSVECLVRQLGEAFAIDAATPEPPPPAAARVLEEPAQRGAVELQPEKGPETSCEAAARPHRCAGPGLAPGSKHVRRKANNKILATSGGTVRSPFSILQDDNSPSAPVQRQAKKLILVENAGEKEVAADLSRNLKAGNCAWSDMNKENQQCSFVEN</sequence>
<feature type="compositionally biased region" description="Low complexity" evidence="1">
    <location>
        <begin position="42"/>
        <end position="52"/>
    </location>
</feature>
<feature type="compositionally biased region" description="Polar residues" evidence="1">
    <location>
        <begin position="179"/>
        <end position="188"/>
    </location>
</feature>
<evidence type="ECO:0000313" key="2">
    <source>
        <dbReference type="Ensembl" id="ENSCJPP00005020888.1"/>
    </source>
</evidence>
<feature type="region of interest" description="Disordered" evidence="1">
    <location>
        <begin position="165"/>
        <end position="188"/>
    </location>
</feature>
<proteinExistence type="predicted"/>
<dbReference type="GeneTree" id="ENSGT01030000236432"/>
<protein>
    <submittedName>
        <fullName evidence="2">Cell division cycle associated 3</fullName>
    </submittedName>
</protein>
<evidence type="ECO:0000313" key="3">
    <source>
        <dbReference type="Proteomes" id="UP000694412"/>
    </source>
</evidence>
<reference evidence="2" key="1">
    <citation type="submission" date="2015-11" db="EMBL/GenBank/DDBJ databases">
        <authorList>
            <consortium name="International Coturnix japonica Genome Analysis Consortium"/>
            <person name="Warren W."/>
            <person name="Burt D.W."/>
            <person name="Antin P.B."/>
            <person name="Lanford R."/>
            <person name="Gros J."/>
            <person name="Wilson R.K."/>
        </authorList>
    </citation>
    <scope>NUCLEOTIDE SEQUENCE [LARGE SCALE GENOMIC DNA]</scope>
</reference>
<dbReference type="AlphaFoldDB" id="A0A8C2U2G9"/>
<dbReference type="Ensembl" id="ENSCJPT00005028749.1">
    <property type="protein sequence ID" value="ENSCJPP00005020888.1"/>
    <property type="gene ID" value="ENSCJPG00005016754.1"/>
</dbReference>
<gene>
    <name evidence="2" type="primary">CDCA3</name>
</gene>
<reference evidence="2" key="3">
    <citation type="submission" date="2025-09" db="UniProtKB">
        <authorList>
            <consortium name="Ensembl"/>
        </authorList>
    </citation>
    <scope>IDENTIFICATION</scope>
</reference>
<evidence type="ECO:0000256" key="1">
    <source>
        <dbReference type="SAM" id="MobiDB-lite"/>
    </source>
</evidence>
<dbReference type="PANTHER" id="PTHR34756:SF1">
    <property type="entry name" value="CELL DIVISION CYCLE-ASSOCIATED PROTEIN 3"/>
    <property type="match status" value="1"/>
</dbReference>
<keyword evidence="3" id="KW-1185">Reference proteome</keyword>
<accession>A0A8C2U2G9</accession>
<organism evidence="2 3">
    <name type="scientific">Coturnix japonica</name>
    <name type="common">Japanese quail</name>
    <name type="synonym">Coturnix coturnix japonica</name>
    <dbReference type="NCBI Taxonomy" id="93934"/>
    <lineage>
        <taxon>Eukaryota</taxon>
        <taxon>Metazoa</taxon>
        <taxon>Chordata</taxon>
        <taxon>Craniata</taxon>
        <taxon>Vertebrata</taxon>
        <taxon>Euteleostomi</taxon>
        <taxon>Archelosauria</taxon>
        <taxon>Archosauria</taxon>
        <taxon>Dinosauria</taxon>
        <taxon>Saurischia</taxon>
        <taxon>Theropoda</taxon>
        <taxon>Coelurosauria</taxon>
        <taxon>Aves</taxon>
        <taxon>Neognathae</taxon>
        <taxon>Galloanserae</taxon>
        <taxon>Galliformes</taxon>
        <taxon>Phasianidae</taxon>
        <taxon>Perdicinae</taxon>
        <taxon>Coturnix</taxon>
    </lineage>
</organism>
<dbReference type="Proteomes" id="UP000694412">
    <property type="component" value="Chromosome 1"/>
</dbReference>
<reference evidence="2" key="2">
    <citation type="submission" date="2025-08" db="UniProtKB">
        <authorList>
            <consortium name="Ensembl"/>
        </authorList>
    </citation>
    <scope>IDENTIFICATION</scope>
</reference>
<feature type="region of interest" description="Disordered" evidence="1">
    <location>
        <begin position="42"/>
        <end position="81"/>
    </location>
</feature>
<name>A0A8C2U2G9_COTJA</name>
<dbReference type="InterPro" id="IPR038832">
    <property type="entry name" value="CDCA3"/>
</dbReference>